<dbReference type="EMBL" id="JBBWRZ010000002">
    <property type="protein sequence ID" value="KAK8244527.1"/>
    <property type="molecule type" value="Genomic_DNA"/>
</dbReference>
<comment type="caution">
    <text evidence="2">The sequence shown here is derived from an EMBL/GenBank/DDBJ whole genome shotgun (WGS) entry which is preliminary data.</text>
</comment>
<evidence type="ECO:0000313" key="3">
    <source>
        <dbReference type="Proteomes" id="UP001492380"/>
    </source>
</evidence>
<protein>
    <submittedName>
        <fullName evidence="2">Uncharacterized protein</fullName>
    </submittedName>
</protein>
<accession>A0ABR1Z0Q6</accession>
<proteinExistence type="predicted"/>
<reference evidence="2 3" key="1">
    <citation type="submission" date="2024-04" db="EMBL/GenBank/DDBJ databases">
        <title>Phyllosticta paracitricarpa is synonymous to the EU quarantine fungus P. citricarpa based on phylogenomic analyses.</title>
        <authorList>
            <consortium name="Lawrence Berkeley National Laboratory"/>
            <person name="Van Ingen-Buijs V.A."/>
            <person name="Van Westerhoven A.C."/>
            <person name="Haridas S."/>
            <person name="Skiadas P."/>
            <person name="Martin F."/>
            <person name="Groenewald J.Z."/>
            <person name="Crous P.W."/>
            <person name="Seidl M.F."/>
        </authorList>
    </citation>
    <scope>NUCLEOTIDE SEQUENCE [LARGE SCALE GENOMIC DNA]</scope>
    <source>
        <strain evidence="2 3">CBS 123374</strain>
    </source>
</reference>
<organism evidence="2 3">
    <name type="scientific">Phyllosticta capitalensis</name>
    <dbReference type="NCBI Taxonomy" id="121624"/>
    <lineage>
        <taxon>Eukaryota</taxon>
        <taxon>Fungi</taxon>
        <taxon>Dikarya</taxon>
        <taxon>Ascomycota</taxon>
        <taxon>Pezizomycotina</taxon>
        <taxon>Dothideomycetes</taxon>
        <taxon>Dothideomycetes incertae sedis</taxon>
        <taxon>Botryosphaeriales</taxon>
        <taxon>Phyllostictaceae</taxon>
        <taxon>Phyllosticta</taxon>
    </lineage>
</organism>
<evidence type="ECO:0000256" key="1">
    <source>
        <dbReference type="SAM" id="Phobius"/>
    </source>
</evidence>
<feature type="transmembrane region" description="Helical" evidence="1">
    <location>
        <begin position="61"/>
        <end position="83"/>
    </location>
</feature>
<name>A0ABR1Z0Q6_9PEZI</name>
<keyword evidence="1" id="KW-0472">Membrane</keyword>
<dbReference type="Proteomes" id="UP001492380">
    <property type="component" value="Unassembled WGS sequence"/>
</dbReference>
<feature type="transmembrane region" description="Helical" evidence="1">
    <location>
        <begin position="89"/>
        <end position="108"/>
    </location>
</feature>
<keyword evidence="3" id="KW-1185">Reference proteome</keyword>
<evidence type="ECO:0000313" key="2">
    <source>
        <dbReference type="EMBL" id="KAK8244527.1"/>
    </source>
</evidence>
<sequence length="154" mass="17370">MFDFPFKRVSAPILPMTNTYCRIPSFDEFKHDLPLYHHPAGAEMSDGIAASNREAHNDKCVIARWAVTLANLAVFATLTFLYVSNTKPAWAGYLTWSINIYLIIILFIKDTFPNDSHVLLKAAVNWSIRLVLFMNGAAAVWIEEEPCLRIPAAL</sequence>
<keyword evidence="1" id="KW-1133">Transmembrane helix</keyword>
<keyword evidence="1" id="KW-0812">Transmembrane</keyword>
<gene>
    <name evidence="2" type="ORF">HDK90DRAFT_547295</name>
</gene>